<keyword evidence="4" id="KW-0547">Nucleotide-binding</keyword>
<comment type="cofactor">
    <cofactor evidence="1">
        <name>Mn(2+)</name>
        <dbReference type="ChEBI" id="CHEBI:29035"/>
    </cofactor>
</comment>
<dbReference type="Pfam" id="PF00313">
    <property type="entry name" value="CSD"/>
    <property type="match status" value="1"/>
</dbReference>
<name>A0A7S0DME9_9EUKA</name>
<dbReference type="InterPro" id="IPR029001">
    <property type="entry name" value="ITPase-like_fam"/>
</dbReference>
<dbReference type="SUPFAM" id="SSF52972">
    <property type="entry name" value="ITPase-like"/>
    <property type="match status" value="1"/>
</dbReference>
<dbReference type="InterPro" id="IPR026533">
    <property type="entry name" value="NTPase/PRRC1"/>
</dbReference>
<dbReference type="Gene3D" id="2.40.50.140">
    <property type="entry name" value="Nucleic acid-binding proteins"/>
    <property type="match status" value="1"/>
</dbReference>
<evidence type="ECO:0000259" key="12">
    <source>
        <dbReference type="Pfam" id="PF00313"/>
    </source>
</evidence>
<evidence type="ECO:0000256" key="1">
    <source>
        <dbReference type="ARBA" id="ARBA00001936"/>
    </source>
</evidence>
<gene>
    <name evidence="14" type="ORF">LAMO00422_LOCUS17964</name>
</gene>
<evidence type="ECO:0000256" key="10">
    <source>
        <dbReference type="ARBA" id="ARBA00048174"/>
    </source>
</evidence>
<dbReference type="AlphaFoldDB" id="A0A7S0DME9"/>
<dbReference type="InterPro" id="IPR012340">
    <property type="entry name" value="NA-bd_OB-fold"/>
</dbReference>
<evidence type="ECO:0000256" key="3">
    <source>
        <dbReference type="ARBA" id="ARBA00022723"/>
    </source>
</evidence>
<feature type="domain" description="CSD" evidence="12">
    <location>
        <begin position="23"/>
        <end position="80"/>
    </location>
</feature>
<comment type="catalytic activity">
    <reaction evidence="10">
        <text>ITP + H2O = IDP + phosphate + H(+)</text>
        <dbReference type="Rhea" id="RHEA:28330"/>
        <dbReference type="ChEBI" id="CHEBI:15377"/>
        <dbReference type="ChEBI" id="CHEBI:15378"/>
        <dbReference type="ChEBI" id="CHEBI:43474"/>
        <dbReference type="ChEBI" id="CHEBI:58280"/>
        <dbReference type="ChEBI" id="CHEBI:61402"/>
        <dbReference type="EC" id="3.6.1.73"/>
    </reaction>
</comment>
<evidence type="ECO:0000256" key="6">
    <source>
        <dbReference type="ARBA" id="ARBA00022842"/>
    </source>
</evidence>
<sequence>MYLLRPGNIGWVKRSSYNSSNHVRKFNHRYGFVILNDTGEEAFVHFTKIKTFPKRLKDGVKCMLTLTKNKDGKLTAIDVHVDGCKVESKPRIQVVLASQSKLKLEAARNALKDCDVKGVKAESKIAEQPFGHKETMTGAMNRLEDCKSKSPGADIYIGLENGLMELEGRFYDFAWIIMEKPADSIIVRVQSAAIEFPVPYVNQAKEAKGGFKDNTAGSFIAKDTKCNPKDPHSFILGEFLGRKQILAQAIKAAYGQLVTKKKVKDPAQT</sequence>
<dbReference type="GO" id="GO:0046872">
    <property type="term" value="F:metal ion binding"/>
    <property type="evidence" value="ECO:0007669"/>
    <property type="project" value="UniProtKB-KW"/>
</dbReference>
<dbReference type="GO" id="GO:0006772">
    <property type="term" value="P:thiamine metabolic process"/>
    <property type="evidence" value="ECO:0007669"/>
    <property type="project" value="TreeGrafter"/>
</dbReference>
<keyword evidence="7" id="KW-0546">Nucleotide metabolism</keyword>
<evidence type="ECO:0000259" key="13">
    <source>
        <dbReference type="Pfam" id="PF01931"/>
    </source>
</evidence>
<dbReference type="Gene3D" id="3.90.950.10">
    <property type="match status" value="1"/>
</dbReference>
<dbReference type="PANTHER" id="PTHR34699:SF2">
    <property type="entry name" value="NON-CANONICAL PURINE NTP PHOSPHATASE_PRRC1 DOMAIN-CONTAINING PROTEIN"/>
    <property type="match status" value="1"/>
</dbReference>
<comment type="catalytic activity">
    <reaction evidence="11">
        <text>XTP + H2O = XDP + phosphate + H(+)</text>
        <dbReference type="Rhea" id="RHEA:28406"/>
        <dbReference type="ChEBI" id="CHEBI:15377"/>
        <dbReference type="ChEBI" id="CHEBI:15378"/>
        <dbReference type="ChEBI" id="CHEBI:43474"/>
        <dbReference type="ChEBI" id="CHEBI:59884"/>
        <dbReference type="ChEBI" id="CHEBI:61314"/>
        <dbReference type="EC" id="3.6.1.73"/>
    </reaction>
</comment>
<comment type="cofactor">
    <cofactor evidence="2">
        <name>Mg(2+)</name>
        <dbReference type="ChEBI" id="CHEBI:18420"/>
    </cofactor>
</comment>
<dbReference type="GO" id="GO:0000166">
    <property type="term" value="F:nucleotide binding"/>
    <property type="evidence" value="ECO:0007669"/>
    <property type="project" value="UniProtKB-KW"/>
</dbReference>
<accession>A0A7S0DME9</accession>
<keyword evidence="6" id="KW-0460">Magnesium</keyword>
<feature type="domain" description="Non-canonical purine NTP phosphatase/PRRC1" evidence="13">
    <location>
        <begin position="97"/>
        <end position="207"/>
    </location>
</feature>
<keyword evidence="8" id="KW-0464">Manganese</keyword>
<reference evidence="14" key="1">
    <citation type="submission" date="2021-01" db="EMBL/GenBank/DDBJ databases">
        <authorList>
            <person name="Corre E."/>
            <person name="Pelletier E."/>
            <person name="Niang G."/>
            <person name="Scheremetjew M."/>
            <person name="Finn R."/>
            <person name="Kale V."/>
            <person name="Holt S."/>
            <person name="Cochrane G."/>
            <person name="Meng A."/>
            <person name="Brown T."/>
            <person name="Cohen L."/>
        </authorList>
    </citation>
    <scope>NUCLEOTIDE SEQUENCE</scope>
    <source>
        <strain evidence="14">CCMP2058</strain>
    </source>
</reference>
<dbReference type="EC" id="3.6.1.73" evidence="9"/>
<dbReference type="PANTHER" id="PTHR34699">
    <property type="match status" value="1"/>
</dbReference>
<evidence type="ECO:0000256" key="2">
    <source>
        <dbReference type="ARBA" id="ARBA00001946"/>
    </source>
</evidence>
<evidence type="ECO:0000256" key="11">
    <source>
        <dbReference type="ARBA" id="ARBA00048781"/>
    </source>
</evidence>
<dbReference type="InterPro" id="IPR002059">
    <property type="entry name" value="CSP_DNA-bd"/>
</dbReference>
<evidence type="ECO:0000256" key="4">
    <source>
        <dbReference type="ARBA" id="ARBA00022741"/>
    </source>
</evidence>
<organism evidence="14">
    <name type="scientific">Amorphochlora amoebiformis</name>
    <dbReference type="NCBI Taxonomy" id="1561963"/>
    <lineage>
        <taxon>Eukaryota</taxon>
        <taxon>Sar</taxon>
        <taxon>Rhizaria</taxon>
        <taxon>Cercozoa</taxon>
        <taxon>Chlorarachniophyceae</taxon>
        <taxon>Amorphochlora</taxon>
    </lineage>
</organism>
<dbReference type="GO" id="GO:0103023">
    <property type="term" value="F:ITPase activity"/>
    <property type="evidence" value="ECO:0007669"/>
    <property type="project" value="UniProtKB-EC"/>
</dbReference>
<proteinExistence type="predicted"/>
<dbReference type="Pfam" id="PF01931">
    <property type="entry name" value="NTPase_I-T"/>
    <property type="match status" value="1"/>
</dbReference>
<protein>
    <recommendedName>
        <fullName evidence="9">inosine/xanthosine triphosphatase</fullName>
        <ecNumber evidence="9">3.6.1.73</ecNumber>
    </recommendedName>
</protein>
<evidence type="ECO:0000313" key="14">
    <source>
        <dbReference type="EMBL" id="CAD8459012.1"/>
    </source>
</evidence>
<dbReference type="InterPro" id="IPR050299">
    <property type="entry name" value="YjjX_NTPase"/>
</dbReference>
<dbReference type="EMBL" id="HBEM01026400">
    <property type="protein sequence ID" value="CAD8459012.1"/>
    <property type="molecule type" value="Transcribed_RNA"/>
</dbReference>
<evidence type="ECO:0000256" key="9">
    <source>
        <dbReference type="ARBA" id="ARBA00038901"/>
    </source>
</evidence>
<evidence type="ECO:0000256" key="7">
    <source>
        <dbReference type="ARBA" id="ARBA00023080"/>
    </source>
</evidence>
<evidence type="ECO:0000256" key="8">
    <source>
        <dbReference type="ARBA" id="ARBA00023211"/>
    </source>
</evidence>
<evidence type="ECO:0000256" key="5">
    <source>
        <dbReference type="ARBA" id="ARBA00022801"/>
    </source>
</evidence>
<keyword evidence="5" id="KW-0378">Hydrolase</keyword>
<keyword evidence="3" id="KW-0479">Metal-binding</keyword>
<dbReference type="SUPFAM" id="SSF50249">
    <property type="entry name" value="Nucleic acid-binding proteins"/>
    <property type="match status" value="1"/>
</dbReference>
<dbReference type="GO" id="GO:0009117">
    <property type="term" value="P:nucleotide metabolic process"/>
    <property type="evidence" value="ECO:0007669"/>
    <property type="project" value="UniProtKB-KW"/>
</dbReference>
<dbReference type="GO" id="GO:0003676">
    <property type="term" value="F:nucleic acid binding"/>
    <property type="evidence" value="ECO:0007669"/>
    <property type="project" value="InterPro"/>
</dbReference>